<keyword evidence="1" id="KW-1133">Transmembrane helix</keyword>
<name>A0A0N5CTN7_THECL</name>
<protein>
    <submittedName>
        <fullName evidence="4">PKD_channel domain-containing protein</fullName>
    </submittedName>
</protein>
<feature type="transmembrane region" description="Helical" evidence="1">
    <location>
        <begin position="83"/>
        <end position="102"/>
    </location>
</feature>
<organism evidence="4">
    <name type="scientific">Thelazia callipaeda</name>
    <name type="common">Oriental eyeworm</name>
    <name type="synonym">Parasitic nematode</name>
    <dbReference type="NCBI Taxonomy" id="103827"/>
    <lineage>
        <taxon>Eukaryota</taxon>
        <taxon>Metazoa</taxon>
        <taxon>Ecdysozoa</taxon>
        <taxon>Nematoda</taxon>
        <taxon>Chromadorea</taxon>
        <taxon>Rhabditida</taxon>
        <taxon>Spirurina</taxon>
        <taxon>Spiruromorpha</taxon>
        <taxon>Thelazioidea</taxon>
        <taxon>Thelaziidae</taxon>
        <taxon>Thelazia</taxon>
    </lineage>
</organism>
<reference evidence="4" key="1">
    <citation type="submission" date="2017-02" db="UniProtKB">
        <authorList>
            <consortium name="WormBaseParasite"/>
        </authorList>
    </citation>
    <scope>IDENTIFICATION</scope>
</reference>
<dbReference type="Proteomes" id="UP000276776">
    <property type="component" value="Unassembled WGS sequence"/>
</dbReference>
<keyword evidence="1" id="KW-0812">Transmembrane</keyword>
<evidence type="ECO:0000313" key="3">
    <source>
        <dbReference type="Proteomes" id="UP000276776"/>
    </source>
</evidence>
<reference evidence="2 3" key="2">
    <citation type="submission" date="2018-11" db="EMBL/GenBank/DDBJ databases">
        <authorList>
            <consortium name="Pathogen Informatics"/>
        </authorList>
    </citation>
    <scope>NUCLEOTIDE SEQUENCE [LARGE SCALE GENOMIC DNA]</scope>
</reference>
<evidence type="ECO:0000313" key="4">
    <source>
        <dbReference type="WBParaSite" id="TCLT_0000359801-mRNA-1"/>
    </source>
</evidence>
<gene>
    <name evidence="2" type="ORF">TCLT_LOCUS3588</name>
</gene>
<proteinExistence type="predicted"/>
<dbReference type="AlphaFoldDB" id="A0A0N5CTN7"/>
<evidence type="ECO:0000256" key="1">
    <source>
        <dbReference type="SAM" id="Phobius"/>
    </source>
</evidence>
<sequence length="108" mass="12274">AGDIVLVENVEFLTRNYVLSQNGNVPNTTVQETGEYSSVTENTVVKPELSAFEADGSDLNELKLVKEWTESVKKSDRQRMDDIHYFSTFLAFCTIFVELYSMHSVSRL</sequence>
<keyword evidence="3" id="KW-1185">Reference proteome</keyword>
<dbReference type="WBParaSite" id="TCLT_0000359801-mRNA-1">
    <property type="protein sequence ID" value="TCLT_0000359801-mRNA-1"/>
    <property type="gene ID" value="TCLT_0000359801"/>
</dbReference>
<dbReference type="EMBL" id="UYYF01001876">
    <property type="protein sequence ID" value="VDN00172.1"/>
    <property type="molecule type" value="Genomic_DNA"/>
</dbReference>
<accession>A0A0N5CTN7</accession>
<keyword evidence="1" id="KW-0472">Membrane</keyword>
<evidence type="ECO:0000313" key="2">
    <source>
        <dbReference type="EMBL" id="VDN00172.1"/>
    </source>
</evidence>